<dbReference type="InterPro" id="IPR018117">
    <property type="entry name" value="C5_DNA_meth_AS"/>
</dbReference>
<dbReference type="PANTHER" id="PTHR10629">
    <property type="entry name" value="CYTOSINE-SPECIFIC METHYLTRANSFERASE"/>
    <property type="match status" value="1"/>
</dbReference>
<dbReference type="PRINTS" id="PR00105">
    <property type="entry name" value="C5METTRFRASE"/>
</dbReference>
<dbReference type="PROSITE" id="PS00094">
    <property type="entry name" value="C5_MTASE_1"/>
    <property type="match status" value="1"/>
</dbReference>
<comment type="catalytic activity">
    <reaction evidence="5 8">
        <text>a 2'-deoxycytidine in DNA + S-adenosyl-L-methionine = a 5-methyl-2'-deoxycytidine in DNA + S-adenosyl-L-homocysteine + H(+)</text>
        <dbReference type="Rhea" id="RHEA:13681"/>
        <dbReference type="Rhea" id="RHEA-COMP:11369"/>
        <dbReference type="Rhea" id="RHEA-COMP:11370"/>
        <dbReference type="ChEBI" id="CHEBI:15378"/>
        <dbReference type="ChEBI" id="CHEBI:57856"/>
        <dbReference type="ChEBI" id="CHEBI:59789"/>
        <dbReference type="ChEBI" id="CHEBI:85452"/>
        <dbReference type="ChEBI" id="CHEBI:85454"/>
        <dbReference type="EC" id="2.1.1.37"/>
    </reaction>
</comment>
<dbReference type="EMBL" id="CAXJRC010000022">
    <property type="protein sequence ID" value="CAL2107052.1"/>
    <property type="molecule type" value="Genomic_DNA"/>
</dbReference>
<dbReference type="Gene3D" id="3.40.50.150">
    <property type="entry name" value="Vaccinia Virus protein VP39"/>
    <property type="match status" value="1"/>
</dbReference>
<dbReference type="CDD" id="cd00315">
    <property type="entry name" value="Cyt_C5_DNA_methylase"/>
    <property type="match status" value="1"/>
</dbReference>
<dbReference type="RefSeq" id="WP_348738710.1">
    <property type="nucleotide sequence ID" value="NZ_CAXJRC010000022.1"/>
</dbReference>
<evidence type="ECO:0000256" key="7">
    <source>
        <dbReference type="RuleBase" id="RU000416"/>
    </source>
</evidence>
<dbReference type="PANTHER" id="PTHR10629:SF52">
    <property type="entry name" value="DNA (CYTOSINE-5)-METHYLTRANSFERASE 1"/>
    <property type="match status" value="1"/>
</dbReference>
<feature type="active site" evidence="6">
    <location>
        <position position="147"/>
    </location>
</feature>
<dbReference type="Gene3D" id="1.10.1660.10">
    <property type="match status" value="1"/>
</dbReference>
<evidence type="ECO:0000256" key="1">
    <source>
        <dbReference type="ARBA" id="ARBA00022603"/>
    </source>
</evidence>
<dbReference type="PROSITE" id="PS51679">
    <property type="entry name" value="SAM_MT_C5"/>
    <property type="match status" value="1"/>
</dbReference>
<dbReference type="SUPFAM" id="SSF53335">
    <property type="entry name" value="S-adenosyl-L-methionine-dependent methyltransferases"/>
    <property type="match status" value="1"/>
</dbReference>
<keyword evidence="3 6" id="KW-0949">S-adenosyl-L-methionine</keyword>
<dbReference type="Pfam" id="PF12728">
    <property type="entry name" value="HTH_17"/>
    <property type="match status" value="1"/>
</dbReference>
<evidence type="ECO:0000256" key="6">
    <source>
        <dbReference type="PROSITE-ProRule" id="PRU01016"/>
    </source>
</evidence>
<dbReference type="InterPro" id="IPR041657">
    <property type="entry name" value="HTH_17"/>
</dbReference>
<reference evidence="10 11" key="1">
    <citation type="submission" date="2024-05" db="EMBL/GenBank/DDBJ databases">
        <authorList>
            <person name="Duchaud E."/>
        </authorList>
    </citation>
    <scope>NUCLEOTIDE SEQUENCE [LARGE SCALE GENOMIC DNA]</scope>
    <source>
        <strain evidence="10">Ena-SAMPLE-TAB-13-05-2024-13:56:06:370-140305</strain>
    </source>
</reference>
<keyword evidence="2 6" id="KW-0808">Transferase</keyword>
<evidence type="ECO:0000313" key="11">
    <source>
        <dbReference type="Proteomes" id="UP001497602"/>
    </source>
</evidence>
<evidence type="ECO:0000256" key="2">
    <source>
        <dbReference type="ARBA" id="ARBA00022679"/>
    </source>
</evidence>
<protein>
    <recommendedName>
        <fullName evidence="8">Cytosine-specific methyltransferase</fullName>
        <ecNumber evidence="8">2.1.1.37</ecNumber>
    </recommendedName>
</protein>
<dbReference type="Gene3D" id="3.90.120.10">
    <property type="entry name" value="DNA Methylase, subunit A, domain 2"/>
    <property type="match status" value="1"/>
</dbReference>
<accession>A0ABP1F9L6</accession>
<dbReference type="Proteomes" id="UP001497602">
    <property type="component" value="Unassembled WGS sequence"/>
</dbReference>
<evidence type="ECO:0000256" key="5">
    <source>
        <dbReference type="ARBA" id="ARBA00047422"/>
    </source>
</evidence>
<name>A0ABP1F9L6_9FLAO</name>
<keyword evidence="11" id="KW-1185">Reference proteome</keyword>
<evidence type="ECO:0000256" key="4">
    <source>
        <dbReference type="ARBA" id="ARBA00022747"/>
    </source>
</evidence>
<comment type="similarity">
    <text evidence="6 7">Belongs to the class I-like SAM-binding methyltransferase superfamily. C5-methyltransferase family.</text>
</comment>
<dbReference type="GO" id="GO:0003886">
    <property type="term" value="F:DNA (cytosine-5-)-methyltransferase activity"/>
    <property type="evidence" value="ECO:0007669"/>
    <property type="project" value="UniProtKB-EC"/>
</dbReference>
<keyword evidence="4" id="KW-0680">Restriction system</keyword>
<dbReference type="Pfam" id="PF00145">
    <property type="entry name" value="DNA_methylase"/>
    <property type="match status" value="1"/>
</dbReference>
<dbReference type="SUPFAM" id="SSF46955">
    <property type="entry name" value="Putative DNA-binding domain"/>
    <property type="match status" value="1"/>
</dbReference>
<dbReference type="GO" id="GO:0032259">
    <property type="term" value="P:methylation"/>
    <property type="evidence" value="ECO:0007669"/>
    <property type="project" value="UniProtKB-KW"/>
</dbReference>
<dbReference type="InterPro" id="IPR001525">
    <property type="entry name" value="C5_MeTfrase"/>
</dbReference>
<comment type="caution">
    <text evidence="10">The sequence shown here is derived from an EMBL/GenBank/DDBJ whole genome shotgun (WGS) entry which is preliminary data.</text>
</comment>
<evidence type="ECO:0000256" key="8">
    <source>
        <dbReference type="RuleBase" id="RU000417"/>
    </source>
</evidence>
<dbReference type="InterPro" id="IPR009061">
    <property type="entry name" value="DNA-bd_dom_put_sf"/>
</dbReference>
<proteinExistence type="inferred from homology"/>
<dbReference type="InterPro" id="IPR050390">
    <property type="entry name" value="C5-Methyltransferase"/>
</dbReference>
<dbReference type="NCBIfam" id="TIGR00675">
    <property type="entry name" value="dcm"/>
    <property type="match status" value="1"/>
</dbReference>
<evidence type="ECO:0000259" key="9">
    <source>
        <dbReference type="Pfam" id="PF12728"/>
    </source>
</evidence>
<organism evidence="10 11">
    <name type="scientific">Tenacibaculum vairaonense</name>
    <dbReference type="NCBI Taxonomy" id="3137860"/>
    <lineage>
        <taxon>Bacteria</taxon>
        <taxon>Pseudomonadati</taxon>
        <taxon>Bacteroidota</taxon>
        <taxon>Flavobacteriia</taxon>
        <taxon>Flavobacteriales</taxon>
        <taxon>Flavobacteriaceae</taxon>
        <taxon>Tenacibaculum</taxon>
    </lineage>
</organism>
<dbReference type="CDD" id="cd04762">
    <property type="entry name" value="HTH_MerR-trunc"/>
    <property type="match status" value="1"/>
</dbReference>
<feature type="domain" description="Helix-turn-helix" evidence="9">
    <location>
        <begin position="6"/>
        <end position="49"/>
    </location>
</feature>
<dbReference type="EC" id="2.1.1.37" evidence="8"/>
<dbReference type="InterPro" id="IPR029063">
    <property type="entry name" value="SAM-dependent_MTases_sf"/>
</dbReference>
<evidence type="ECO:0000313" key="10">
    <source>
        <dbReference type="EMBL" id="CAL2107052.1"/>
    </source>
</evidence>
<keyword evidence="1 6" id="KW-0489">Methyltransferase</keyword>
<evidence type="ECO:0000256" key="3">
    <source>
        <dbReference type="ARBA" id="ARBA00022691"/>
    </source>
</evidence>
<sequence length="410" mass="46791">MVTKDYYSLSEAAEVLGKSKETLRRWDRDGKLEAFREPVSNYRVYKKELINSLIKPLLTEIDNNIDNTEIPLKEYKVLELFAGAGGLAIGLEQSGIKCVALNEIDKWACQTLRENRPNWNVLEGDIKKFDFTKYKNQVDIVTGGFPCQAFSYAGKKLGLEDARGTLFYEFARAVQEVNPLICVGENVKGLLSHDKGKTLQGMISILDEIGYKVVPVEVLKAIHYKVPQKRERLILVGIRKDININYEYPTPYNKIYNLSDALKKGELYNCNVPKSEGSKYPEHKKQVLDLVPPKGYWRDLPIDIQKEYMGKSFYLGGGKTGMARRIGWDEPSLTLTCSPAQKQTERCHPDETRPFTVREYARIQTFPDSWEFSGSISQQYKQIGNAVPCNLGKELGYSIIKFLNRVYSKH</sequence>
<gene>
    <name evidence="10" type="primary">eco47IIM</name>
    <name evidence="10" type="ORF">T190115A13A_20332</name>
</gene>